<proteinExistence type="predicted"/>
<dbReference type="InterPro" id="IPR036388">
    <property type="entry name" value="WH-like_DNA-bd_sf"/>
</dbReference>
<evidence type="ECO:0000313" key="5">
    <source>
        <dbReference type="EMBL" id="AIX20414.1"/>
    </source>
</evidence>
<evidence type="ECO:0000313" key="6">
    <source>
        <dbReference type="EMBL" id="AIX21851.1"/>
    </source>
</evidence>
<evidence type="ECO:0000313" key="10">
    <source>
        <dbReference type="Proteomes" id="UP000185320"/>
    </source>
</evidence>
<dbReference type="Proteomes" id="UP000185320">
    <property type="component" value="Segment"/>
</dbReference>
<feature type="domain" description="Peptidase S74" evidence="3">
    <location>
        <begin position="701"/>
        <end position="792"/>
    </location>
</feature>
<reference evidence="8 9" key="1">
    <citation type="submission" date="2013-12" db="EMBL/GenBank/DDBJ databases">
        <title>Ecological redundancy of diverse viral populations within a natural community.</title>
        <authorList>
            <person name="Gregory A.C."/>
            <person name="LaButti K."/>
            <person name="Copeland A."/>
            <person name="Woyke T."/>
            <person name="Sullivan M.B."/>
        </authorList>
    </citation>
    <scope>NUCLEOTIDE SEQUENCE [LARGE SCALE GENOMIC DNA]</scope>
    <source>
        <strain evidence="4">Syn7803C6</strain>
        <strain evidence="5">Syn7803C80</strain>
        <strain evidence="6">Syn7803C90</strain>
        <strain evidence="7">Syn7803US39</strain>
    </source>
</reference>
<dbReference type="EMBL" id="KJ019053">
    <property type="protein sequence ID" value="AIX20414.1"/>
    <property type="molecule type" value="Genomic_DNA"/>
</dbReference>
<keyword evidence="2" id="KW-1227">Viral tail protein</keyword>
<evidence type="ECO:0000256" key="1">
    <source>
        <dbReference type="ARBA" id="ARBA00004328"/>
    </source>
</evidence>
<dbReference type="Gene3D" id="1.10.10.10">
    <property type="entry name" value="Winged helix-like DNA-binding domain superfamily/Winged helix DNA-binding domain"/>
    <property type="match status" value="1"/>
</dbReference>
<dbReference type="KEGG" id="vg:24172090"/>
<dbReference type="RefSeq" id="YP_009134451.1">
    <property type="nucleotide sequence ID" value="NC_026927.1"/>
</dbReference>
<accession>A0A0E3F0C9</accession>
<dbReference type="Pfam" id="PF13884">
    <property type="entry name" value="Peptidase_S74"/>
    <property type="match status" value="1"/>
</dbReference>
<organism evidence="4 9">
    <name type="scientific">Synechococcus phage ACG-2014f</name>
    <dbReference type="NCBI Taxonomy" id="1493511"/>
    <lineage>
        <taxon>Viruses</taxon>
        <taxon>Duplodnaviria</taxon>
        <taxon>Heunggongvirae</taxon>
        <taxon>Uroviricota</taxon>
        <taxon>Caudoviricetes</taxon>
        <taxon>Pantevenvirales</taxon>
        <taxon>Kyanoviridae</taxon>
        <taxon>Atlauavirus</taxon>
        <taxon>Atlauavirus tusconc8</taxon>
    </lineage>
</organism>
<protein>
    <submittedName>
        <fullName evidence="4">Tail fiber</fullName>
    </submittedName>
</protein>
<evidence type="ECO:0000259" key="3">
    <source>
        <dbReference type="PROSITE" id="PS51688"/>
    </source>
</evidence>
<evidence type="ECO:0000313" key="7">
    <source>
        <dbReference type="EMBL" id="AIX31008.1"/>
    </source>
</evidence>
<dbReference type="EMBL" id="KJ019059">
    <property type="protein sequence ID" value="AIX21851.1"/>
    <property type="molecule type" value="Genomic_DNA"/>
</dbReference>
<evidence type="ECO:0000313" key="9">
    <source>
        <dbReference type="Proteomes" id="UP000185317"/>
    </source>
</evidence>
<sequence length="802" mass="83373">MAFKINGVVRIDNSGNGFLGIVTATDANITGVLTATEVDAKVSSKAITEQTDGTVDDVTGADELLLLDAETGGLLRVSIDEFVQGSGIGTLVTDFDNLTVTGITTVATLKGIGSSNISVGSSLSFADGTEIIMGDSGDFSIHHDGDHTYLDETGQGNLKLRTNNFRVTNIAETKPAITAQVTSGVELYFDGNKKIETTNTGVLVSGMLTADRLRSGDIAARNVITLGITTIQDHLEVNDSTGSGTEYNLNVKTNGSSTFGVLGNGNILLGNSSGAPFMATNDHHATSKKYVDDAIDDSVSYIGASAWGSVAADGSLRNGLNCTTSQTSGGVYQVTFTTPLPNANYAITGASSDSAFWVKDGSETVNGFTVYIVDVDGNSINRDLSFAVFSANAIVPPSGVGADAWGTFSGTTGDLQAGMNISSTTRTALGEYDVEFITEMPSDSEYAVTAVSNASQAKFINIRNKSTSGFKVVTRDGSGNISDGAVSFAVHASSTVTPTYTWTRDGTTLKTANDGDDVEVNGRGLFESSEPADYVVRVKNTDTGTINPACLLLDMRDVDASNNYSALRVVGYNTTTGLDINSDGAITAQGQITANVSNQGGENSAIKAIQTNSNGYAVWVGDGPNSTDRTASIGPDGRATFSSGKISLGPTGSGTFADNNIFLQSDGQVRCTNVITSSALAGSGTRPLYVDSSGGLTISSSDRSLKTNITTLPDQIQVVKALNPVSFNWIEKERLGAGLEIGFIAQEVEEIVPEVVRSTAGILSVDYAKLTATLTSALQAALTRIEALEAKVQSLEEGVTPD</sequence>
<dbReference type="EMBL" id="KJ019045">
    <property type="protein sequence ID" value="AIX18535.1"/>
    <property type="molecule type" value="Genomic_DNA"/>
</dbReference>
<dbReference type="Proteomes" id="UP000185322">
    <property type="component" value="Segment"/>
</dbReference>
<evidence type="ECO:0000313" key="4">
    <source>
        <dbReference type="EMBL" id="AIX18535.1"/>
    </source>
</evidence>
<dbReference type="Proteomes" id="UP000185312">
    <property type="component" value="Segment"/>
</dbReference>
<gene>
    <name evidence="4" type="ORF">Syn7803C6_236</name>
    <name evidence="5" type="ORF">Syn7803C80_237</name>
    <name evidence="6" type="ORF">Syn7803C90_240</name>
    <name evidence="7" type="ORF">Syn7803US39_237</name>
</gene>
<dbReference type="EMBL" id="KJ019098">
    <property type="protein sequence ID" value="AIX31008.1"/>
    <property type="molecule type" value="Genomic_DNA"/>
</dbReference>
<dbReference type="Proteomes" id="UP000185317">
    <property type="component" value="Segment"/>
</dbReference>
<keyword evidence="10" id="KW-1185">Reference proteome</keyword>
<dbReference type="GeneID" id="24172090"/>
<dbReference type="GO" id="GO:0098015">
    <property type="term" value="C:virus tail"/>
    <property type="evidence" value="ECO:0007669"/>
    <property type="project" value="UniProtKB-KW"/>
</dbReference>
<dbReference type="InterPro" id="IPR030392">
    <property type="entry name" value="S74_ICA"/>
</dbReference>
<comment type="subcellular location">
    <subcellularLocation>
        <location evidence="1">Virion</location>
    </subcellularLocation>
</comment>
<evidence type="ECO:0000256" key="2">
    <source>
        <dbReference type="ARBA" id="ARBA00022732"/>
    </source>
</evidence>
<dbReference type="PROSITE" id="PS51688">
    <property type="entry name" value="ICA"/>
    <property type="match status" value="1"/>
</dbReference>
<keyword evidence="2" id="KW-0946">Virion</keyword>
<evidence type="ECO:0000313" key="8">
    <source>
        <dbReference type="Proteomes" id="UP000185312"/>
    </source>
</evidence>
<name>A0A0E3F0C9_9CAUD</name>
<dbReference type="OrthoDB" id="28007at10239"/>